<dbReference type="InterPro" id="IPR001590">
    <property type="entry name" value="Peptidase_M12B"/>
</dbReference>
<dbReference type="Pfam" id="PF08516">
    <property type="entry name" value="ADAM_CR"/>
    <property type="match status" value="1"/>
</dbReference>
<keyword evidence="1 14" id="KW-0245">EGF-like domain</keyword>
<feature type="domain" description="Peptidase M12B" evidence="19">
    <location>
        <begin position="1319"/>
        <end position="1517"/>
    </location>
</feature>
<evidence type="ECO:0000256" key="10">
    <source>
        <dbReference type="ARBA" id="ARBA00023157"/>
    </source>
</evidence>
<feature type="compositionally biased region" description="Polar residues" evidence="16">
    <location>
        <begin position="339"/>
        <end position="360"/>
    </location>
</feature>
<feature type="region of interest" description="Disordered" evidence="16">
    <location>
        <begin position="332"/>
        <end position="365"/>
    </location>
</feature>
<dbReference type="SUPFAM" id="SSF55486">
    <property type="entry name" value="Metalloproteases ('zincins'), catalytic domain"/>
    <property type="match status" value="1"/>
</dbReference>
<evidence type="ECO:0000256" key="1">
    <source>
        <dbReference type="ARBA" id="ARBA00022536"/>
    </source>
</evidence>
<feature type="region of interest" description="Disordered" evidence="16">
    <location>
        <begin position="52"/>
        <end position="91"/>
    </location>
</feature>
<feature type="domain" description="EGF-like" evidence="17">
    <location>
        <begin position="1752"/>
        <end position="1789"/>
    </location>
</feature>
<accession>A0A8C9MFP1</accession>
<organism evidence="21 22">
    <name type="scientific">Serinus canaria</name>
    <name type="common">Island canary</name>
    <name type="synonym">Fringilla canaria</name>
    <dbReference type="NCBI Taxonomy" id="9135"/>
    <lineage>
        <taxon>Eukaryota</taxon>
        <taxon>Metazoa</taxon>
        <taxon>Chordata</taxon>
        <taxon>Craniata</taxon>
        <taxon>Vertebrata</taxon>
        <taxon>Euteleostomi</taxon>
        <taxon>Archelosauria</taxon>
        <taxon>Archosauria</taxon>
        <taxon>Dinosauria</taxon>
        <taxon>Saurischia</taxon>
        <taxon>Theropoda</taxon>
        <taxon>Coelurosauria</taxon>
        <taxon>Aves</taxon>
        <taxon>Neognathae</taxon>
        <taxon>Neoaves</taxon>
        <taxon>Telluraves</taxon>
        <taxon>Australaves</taxon>
        <taxon>Passeriformes</taxon>
        <taxon>Passeroidea</taxon>
        <taxon>Fringillidae</taxon>
        <taxon>Carduelinae</taxon>
        <taxon>Serinus</taxon>
    </lineage>
</organism>
<dbReference type="PROSITE" id="PS50026">
    <property type="entry name" value="EGF_3"/>
    <property type="match status" value="1"/>
</dbReference>
<feature type="compositionally biased region" description="Basic and acidic residues" evidence="16">
    <location>
        <begin position="177"/>
        <end position="197"/>
    </location>
</feature>
<evidence type="ECO:0000256" key="12">
    <source>
        <dbReference type="ARBA" id="ARBA00046288"/>
    </source>
</evidence>
<dbReference type="Ensembl" id="ENSSCAT00000003242.1">
    <property type="protein sequence ID" value="ENSSCAP00000002745.1"/>
    <property type="gene ID" value="ENSSCAG00000002375.1"/>
</dbReference>
<dbReference type="GO" id="GO:0003676">
    <property type="term" value="F:nucleic acid binding"/>
    <property type="evidence" value="ECO:0007669"/>
    <property type="project" value="InterPro"/>
</dbReference>
<sequence length="1854" mass="208322">MLPDGMREVSCTADGLLFDIYCLLVWIQLWWMRKVGDSKMFERLKRSDEASASSAQGIQRHGVEGSPQQDSSSSLHRRGPEHPRPGASTVQNRQGYCSCCHVHYSNLEQHIFSSQHRHFTTYCRNRTGASSLMERFLQDVLQHHPHRYHDSRPTYDDMPFPVTLEAPRISCLSSEELQKKRNSEKQEISNKDQESIREIGSSAPCLSREGTKKTFVTQAGFQKLQRGQECAPGISQQSVGICSDKKWVNLKHARIADHSHEGQSTAVSSVPQQFSLSPTSHSSSVNPKTGKNVRDLAASNLFLRRGCDERAVEVCSRDVLLNPRLNPAPAMAHPKCPSVSHQNPTHSHSNSSFITSGQSLSKRDNLRTQDETLVSDLHLRDTVGISSSLDLGTSPQLARCKNMKTNRGDENSVDETIEDVIVKYCHETTSEEIYFKKENNPNVPFSSLLDHTNLEGSEMSFDCDAPIQVGTHLPKAAIKDIEFLKEVQVCLQDKDYGTQLSSVLKTESLEKIEAVKKDVGVHPEEPVLPALPHVPPSFVGKTWSQIMYEDDIKIEELVRDFREGRFRCYFNSESSANCAGKRMKKKKQKDEKRINIIEGNRTESAPVKALPEFNDVLSVGSDLDNPSLASDTLCNPQIVKMPRKRTWRLASRCQVVKVSHGTQTSLLNYPVVKRKMSRREPDPADQKASIALLENEKTPDMKTRLCALKLPESYSKIMSPVQPKTVVYVLSCPEVKQCKGKPIDIPKMRKNHHSTDSKDSVRYKYKQCSLKYYDPLTNRILKTPPKSTVGEKAKKPSHVRQLFRSLSFDANMKKLADTQREGTPSKSLNWSDFCSSSSASLLPDQDKGNDAASSQKADGPSVATEKTDCLVSENSFKHLIISPLNSVIEGDYRLIPFNRITKTPLTSIRSEWSERETPKAIWKRKEGTNKEPAFSRKAAGSKSVRCTLARRGNRVTTGKQTSRTKKQQKEGMRRQLQPCAQKSAFSIHRCQTRKTTVGKHPKKEKPDAKKLKVRRKPKRAFLNSTVVTGIPEKRQKVTSESFPKKPEQASSKVRSWEVSGDRGHPGTVSRRSTRTSAVPLLRNCLVLPGLHWNETASGIEEALADEESTFQQSNSSTSKNNSYSNAIQKEITLPSRLIYYINRDSETPYHILDTRARHQQKHDKAVHLAQASFQIEAFGSKFILDLTLNNDLLSSNYVEIHYEDGKPKFSKGGEHCYYHGNIRGVEDSKVALSTCNGLHGMFEDSTYLYLIEPMDLTHTAESKSRPHVIQRTYGTQASKQLQDLDTDSSSEWPFMSELQWLRRRRRKRALSRGVFEEMKYLELMIVNDHKMFKRHRSSTAYTNNFAKSVVNLVDAIYKEQLNTRVVLVAVETWTDRDRINIHPDPLQMLHDFSKYRQHYIKQHADAVHLLSNVTFHYKRSSLSYFGGVCSVARGVGVNEYGLPLPMAQELAQSLAQNLGIQWEPAARKPKCDCTESWGGCIMEETGVYHSRKFSKCSIAEYKEFLLRGGGACLFNRPTKLFEATECGNGYVEAGEECDCGFRMECYADCCKKCSLSNGAHCSDGPCCNTSCLFFPRGYDCRYAVNECDIAEFCTGDSGQCPPNLHKQDGYACDSNQGRCYNGECKTRDNQCKYIWGSKSSGSDKFCYEKLNTEGTTKGNCGKDGDRWIQCSKHDVFCGFLLCTNLTRVPRVGQVQGEIIPNSFYHQGRIVDCSGAHVLLDDDTDLGYVEDGAPCGPQMMCLDKKCLPIQSLNISSCPIGSNGKVCSGHGVCSNEATCICNFSWAGTDCSIDDPVRDTGGKKDEGPKEMSKKEGSIQLSRALSEEMPFKELLLALLDFGYDVAVATQELNQYRRT</sequence>
<feature type="region of interest" description="Disordered" evidence="16">
    <location>
        <begin position="259"/>
        <end position="291"/>
    </location>
</feature>
<feature type="compositionally biased region" description="Basic and acidic residues" evidence="16">
    <location>
        <begin position="1034"/>
        <end position="1047"/>
    </location>
</feature>
<evidence type="ECO:0000259" key="19">
    <source>
        <dbReference type="PROSITE" id="PS50215"/>
    </source>
</evidence>
<dbReference type="InterPro" id="IPR001762">
    <property type="entry name" value="Disintegrin_dom"/>
</dbReference>
<dbReference type="Gene3D" id="4.10.70.10">
    <property type="entry name" value="Disintegrin domain"/>
    <property type="match status" value="1"/>
</dbReference>
<dbReference type="GO" id="GO:0071514">
    <property type="term" value="P:genomic imprinting"/>
    <property type="evidence" value="ECO:0007669"/>
    <property type="project" value="TreeGrafter"/>
</dbReference>
<evidence type="ECO:0000259" key="18">
    <source>
        <dbReference type="PROSITE" id="PS50214"/>
    </source>
</evidence>
<feature type="compositionally biased region" description="Polar residues" evidence="16">
    <location>
        <begin position="262"/>
        <end position="289"/>
    </location>
</feature>
<dbReference type="Pfam" id="PF00200">
    <property type="entry name" value="Disintegrin"/>
    <property type="match status" value="1"/>
</dbReference>
<dbReference type="Pfam" id="PF01562">
    <property type="entry name" value="Pep_M12B_propep"/>
    <property type="match status" value="1"/>
</dbReference>
<keyword evidence="3" id="KW-0812">Transmembrane</keyword>
<dbReference type="InterPro" id="IPR024079">
    <property type="entry name" value="MetalloPept_cat_dom_sf"/>
</dbReference>
<evidence type="ECO:0000256" key="6">
    <source>
        <dbReference type="ARBA" id="ARBA00022771"/>
    </source>
</evidence>
<keyword evidence="10 14" id="KW-1015">Disulfide bond</keyword>
<dbReference type="SMART" id="SM00050">
    <property type="entry name" value="DISIN"/>
    <property type="match status" value="1"/>
</dbReference>
<dbReference type="SUPFAM" id="SSF57552">
    <property type="entry name" value="Blood coagulation inhibitor (disintegrin)"/>
    <property type="match status" value="1"/>
</dbReference>
<dbReference type="GO" id="GO:0004222">
    <property type="term" value="F:metalloendopeptidase activity"/>
    <property type="evidence" value="ECO:0007669"/>
    <property type="project" value="InterPro"/>
</dbReference>
<reference evidence="21" key="2">
    <citation type="submission" date="2025-09" db="UniProtKB">
        <authorList>
            <consortium name="Ensembl"/>
        </authorList>
    </citation>
    <scope>IDENTIFICATION</scope>
</reference>
<keyword evidence="11" id="KW-0325">Glycoprotein</keyword>
<feature type="disulfide bond" evidence="14">
    <location>
        <begin position="1779"/>
        <end position="1788"/>
    </location>
</feature>
<feature type="disulfide bond" evidence="13">
    <location>
        <begin position="1580"/>
        <end position="1600"/>
    </location>
</feature>
<evidence type="ECO:0000256" key="5">
    <source>
        <dbReference type="ARBA" id="ARBA00022729"/>
    </source>
</evidence>
<dbReference type="FunFam" id="4.10.70.10:FF:000001">
    <property type="entry name" value="Disintegrin and metalloproteinase domain-containing protein 22"/>
    <property type="match status" value="1"/>
</dbReference>
<dbReference type="Pfam" id="PF07535">
    <property type="entry name" value="zf-DBF"/>
    <property type="match status" value="1"/>
</dbReference>
<dbReference type="Proteomes" id="UP000694409">
    <property type="component" value="Unassembled WGS sequence"/>
</dbReference>
<dbReference type="InterPro" id="IPR034027">
    <property type="entry name" value="Reprolysin_adamalysin"/>
</dbReference>
<keyword evidence="2" id="KW-0165">Cleavage on pair of basic residues</keyword>
<evidence type="ECO:0000256" key="8">
    <source>
        <dbReference type="ARBA" id="ARBA00022989"/>
    </source>
</evidence>
<evidence type="ECO:0000256" key="16">
    <source>
        <dbReference type="SAM" id="MobiDB-lite"/>
    </source>
</evidence>
<dbReference type="SMART" id="SM00586">
    <property type="entry name" value="ZnF_DBF"/>
    <property type="match status" value="1"/>
</dbReference>
<evidence type="ECO:0000256" key="2">
    <source>
        <dbReference type="ARBA" id="ARBA00022685"/>
    </source>
</evidence>
<dbReference type="PANTHER" id="PTHR21639">
    <property type="entry name" value="DBF4-TYPE ZINC FINGER-CONTAINING PROTEIN 2"/>
    <property type="match status" value="1"/>
</dbReference>
<dbReference type="Gene3D" id="6.10.250.3410">
    <property type="entry name" value="DBF zinc finger"/>
    <property type="match status" value="1"/>
</dbReference>
<name>A0A8C9MFP1_SERCA</name>
<evidence type="ECO:0000259" key="20">
    <source>
        <dbReference type="PROSITE" id="PS51265"/>
    </source>
</evidence>
<gene>
    <name evidence="21" type="primary">ADAM23</name>
</gene>
<dbReference type="Pfam" id="PF01421">
    <property type="entry name" value="Reprolysin"/>
    <property type="match status" value="1"/>
</dbReference>
<keyword evidence="22" id="KW-1185">Reference proteome</keyword>
<evidence type="ECO:0000256" key="13">
    <source>
        <dbReference type="PROSITE-ProRule" id="PRU00068"/>
    </source>
</evidence>
<evidence type="ECO:0000256" key="9">
    <source>
        <dbReference type="ARBA" id="ARBA00023136"/>
    </source>
</evidence>
<dbReference type="GO" id="GO:0006508">
    <property type="term" value="P:proteolysis"/>
    <property type="evidence" value="ECO:0007669"/>
    <property type="project" value="InterPro"/>
</dbReference>
<dbReference type="PROSITE" id="PS50214">
    <property type="entry name" value="DISINTEGRIN_2"/>
    <property type="match status" value="1"/>
</dbReference>
<feature type="domain" description="DBF4-type" evidence="20">
    <location>
        <begin position="90"/>
        <end position="139"/>
    </location>
</feature>
<feature type="region of interest" description="Disordered" evidence="16">
    <location>
        <begin position="952"/>
        <end position="980"/>
    </location>
</feature>
<keyword evidence="7" id="KW-0862">Zinc</keyword>
<dbReference type="GO" id="GO:0012505">
    <property type="term" value="C:endomembrane system"/>
    <property type="evidence" value="ECO:0007669"/>
    <property type="project" value="UniProtKB-SubCell"/>
</dbReference>
<dbReference type="SMART" id="SM00608">
    <property type="entry name" value="ACR"/>
    <property type="match status" value="1"/>
</dbReference>
<dbReference type="PROSITE" id="PS51265">
    <property type="entry name" value="ZF_DBF4"/>
    <property type="match status" value="1"/>
</dbReference>
<keyword evidence="4" id="KW-0479">Metal-binding</keyword>
<keyword evidence="9" id="KW-0472">Membrane</keyword>
<feature type="region of interest" description="Disordered" evidence="16">
    <location>
        <begin position="177"/>
        <end position="205"/>
    </location>
</feature>
<dbReference type="GeneTree" id="ENSGT00940000158781"/>
<keyword evidence="6 15" id="KW-0863">Zinc-finger</keyword>
<evidence type="ECO:0000256" key="7">
    <source>
        <dbReference type="ARBA" id="ARBA00022833"/>
    </source>
</evidence>
<dbReference type="InterPro" id="IPR036436">
    <property type="entry name" value="Disintegrin_dom_sf"/>
</dbReference>
<feature type="region of interest" description="Disordered" evidence="16">
    <location>
        <begin position="993"/>
        <end position="1015"/>
    </location>
</feature>
<keyword evidence="5" id="KW-0732">Signal</keyword>
<feature type="compositionally biased region" description="Basic residues" evidence="16">
    <location>
        <begin position="993"/>
        <end position="1003"/>
    </location>
</feature>
<evidence type="ECO:0000256" key="14">
    <source>
        <dbReference type="PROSITE-ProRule" id="PRU00076"/>
    </source>
</evidence>
<feature type="region of interest" description="Disordered" evidence="16">
    <location>
        <begin position="841"/>
        <end position="863"/>
    </location>
</feature>
<evidence type="ECO:0000256" key="11">
    <source>
        <dbReference type="ARBA" id="ARBA00023180"/>
    </source>
</evidence>
<comment type="subcellular location">
    <subcellularLocation>
        <location evidence="12">Endomembrane system</location>
        <topology evidence="12">Single-pass type I membrane protein</topology>
    </subcellularLocation>
</comment>
<dbReference type="GO" id="GO:0008270">
    <property type="term" value="F:zinc ion binding"/>
    <property type="evidence" value="ECO:0007669"/>
    <property type="project" value="UniProtKB-KW"/>
</dbReference>
<dbReference type="InterPro" id="IPR002870">
    <property type="entry name" value="Peptidase_M12B_N"/>
</dbReference>
<evidence type="ECO:0000256" key="3">
    <source>
        <dbReference type="ARBA" id="ARBA00022692"/>
    </source>
</evidence>
<evidence type="ECO:0000256" key="15">
    <source>
        <dbReference type="PROSITE-ProRule" id="PRU00600"/>
    </source>
</evidence>
<dbReference type="PANTHER" id="PTHR21639:SF5">
    <property type="entry name" value="DBF4-TYPE ZINC FINGER-CONTAINING PROTEIN 2"/>
    <property type="match status" value="1"/>
</dbReference>
<dbReference type="InterPro" id="IPR000742">
    <property type="entry name" value="EGF"/>
</dbReference>
<dbReference type="InterPro" id="IPR038890">
    <property type="entry name" value="ZDBF2"/>
</dbReference>
<evidence type="ECO:0000313" key="21">
    <source>
        <dbReference type="Ensembl" id="ENSSCAP00000002745.1"/>
    </source>
</evidence>
<dbReference type="PROSITE" id="PS00427">
    <property type="entry name" value="DISINTEGRIN_1"/>
    <property type="match status" value="1"/>
</dbReference>
<dbReference type="Gene3D" id="3.40.390.10">
    <property type="entry name" value="Collagenase (Catalytic Domain)"/>
    <property type="match status" value="1"/>
</dbReference>
<feature type="domain" description="Disintegrin" evidence="18">
    <location>
        <begin position="1523"/>
        <end position="1608"/>
    </location>
</feature>
<evidence type="ECO:0000256" key="4">
    <source>
        <dbReference type="ARBA" id="ARBA00022723"/>
    </source>
</evidence>
<proteinExistence type="predicted"/>
<dbReference type="InterPro" id="IPR018358">
    <property type="entry name" value="Disintegrin_CS"/>
</dbReference>
<dbReference type="PROSITE" id="PS00022">
    <property type="entry name" value="EGF_1"/>
    <property type="match status" value="1"/>
</dbReference>
<dbReference type="InterPro" id="IPR038545">
    <property type="entry name" value="Znf_DBF_sf"/>
</dbReference>
<protein>
    <submittedName>
        <fullName evidence="21">ADAM metallopeptidase domain 23</fullName>
    </submittedName>
</protein>
<dbReference type="InterPro" id="IPR006586">
    <property type="entry name" value="ADAM_Cys-rich"/>
</dbReference>
<feature type="region of interest" description="Disordered" evidence="16">
    <location>
        <begin position="1034"/>
        <end position="1073"/>
    </location>
</feature>
<evidence type="ECO:0000313" key="22">
    <source>
        <dbReference type="Proteomes" id="UP000694409"/>
    </source>
</evidence>
<comment type="caution">
    <text evidence="14">Lacks conserved residue(s) required for the propagation of feature annotation.</text>
</comment>
<dbReference type="FunFam" id="3.40.390.10:FF:000014">
    <property type="entry name" value="disintegrin and metalloproteinase domain-containing protein 11"/>
    <property type="match status" value="1"/>
</dbReference>
<evidence type="ECO:0000259" key="17">
    <source>
        <dbReference type="PROSITE" id="PS50026"/>
    </source>
</evidence>
<reference evidence="21" key="1">
    <citation type="submission" date="2025-08" db="UniProtKB">
        <authorList>
            <consortium name="Ensembl"/>
        </authorList>
    </citation>
    <scope>IDENTIFICATION</scope>
</reference>
<dbReference type="InterPro" id="IPR006572">
    <property type="entry name" value="Znf_DBF"/>
</dbReference>
<keyword evidence="8" id="KW-1133">Transmembrane helix</keyword>
<dbReference type="Gene3D" id="2.10.25.10">
    <property type="entry name" value="Laminin"/>
    <property type="match status" value="1"/>
</dbReference>
<dbReference type="CDD" id="cd04269">
    <property type="entry name" value="ZnMc_adamalysin_II_like"/>
    <property type="match status" value="1"/>
</dbReference>
<dbReference type="PROSITE" id="PS50215">
    <property type="entry name" value="ADAM_MEPRO"/>
    <property type="match status" value="1"/>
</dbReference>